<comment type="cofactor">
    <cofactor evidence="8">
        <name>tungstopterin</name>
        <dbReference type="ChEBI" id="CHEBI:30402"/>
    </cofactor>
</comment>
<dbReference type="eggNOG" id="arCOG00706">
    <property type="taxonomic scope" value="Archaea"/>
</dbReference>
<gene>
    <name evidence="10" type="ORF">GACE_0474</name>
</gene>
<dbReference type="InterPro" id="IPR036503">
    <property type="entry name" value="Ald_Fedxn_OxRdtase_N_sf"/>
</dbReference>
<feature type="domain" description="Aldehyde ferredoxin oxidoreductase N-terminal" evidence="9">
    <location>
        <begin position="1"/>
        <end position="198"/>
    </location>
</feature>
<dbReference type="SUPFAM" id="SSF56228">
    <property type="entry name" value="Aldehyde ferredoxin oxidoreductase, N-terminal domain"/>
    <property type="match status" value="1"/>
</dbReference>
<evidence type="ECO:0000313" key="10">
    <source>
        <dbReference type="EMBL" id="AIY89528.1"/>
    </source>
</evidence>
<dbReference type="PANTHER" id="PTHR30038">
    <property type="entry name" value="ALDEHYDE FERREDOXIN OXIDOREDUCTASE"/>
    <property type="match status" value="1"/>
</dbReference>
<dbReference type="InterPro" id="IPR036021">
    <property type="entry name" value="Tungsten_al_ferr_oxy-like_C"/>
</dbReference>
<dbReference type="Proteomes" id="UP000030624">
    <property type="component" value="Chromosome"/>
</dbReference>
<dbReference type="GO" id="GO:0016625">
    <property type="term" value="F:oxidoreductase activity, acting on the aldehyde or oxo group of donors, iron-sulfur protein as acceptor"/>
    <property type="evidence" value="ECO:0007669"/>
    <property type="project" value="InterPro"/>
</dbReference>
<evidence type="ECO:0000256" key="8">
    <source>
        <dbReference type="ARBA" id="ARBA00049934"/>
    </source>
</evidence>
<dbReference type="HOGENOM" id="CLU_020364_1_0_2"/>
<dbReference type="InterPro" id="IPR013985">
    <property type="entry name" value="Ald_Fedxn_OxRdtase_dom3"/>
</dbReference>
<keyword evidence="3" id="KW-0004">4Fe-4S</keyword>
<dbReference type="Gene3D" id="1.10.569.10">
    <property type="entry name" value="Aldehyde Ferredoxin Oxidoreductase Protein, subunit A, domain 2"/>
    <property type="match status" value="1"/>
</dbReference>
<reference evidence="10 11" key="1">
    <citation type="journal article" date="2015" name="Appl. Environ. Microbiol.">
        <title>The Geoglobus acetivorans genome: Fe(III) reduction, acetate utilization, autotrophic growth, and degradation of aromatic compounds in a hyperthermophilic archaeon.</title>
        <authorList>
            <person name="Mardanov A.V."/>
            <person name="Slododkina G.B."/>
            <person name="Slobodkin A.I."/>
            <person name="Beletsky A.V."/>
            <person name="Gavrilov S.N."/>
            <person name="Kublanov I.V."/>
            <person name="Bonch-Osmolovskaya E.A."/>
            <person name="Skryabin K.G."/>
            <person name="Ravin N.V."/>
        </authorList>
    </citation>
    <scope>NUCLEOTIDE SEQUENCE [LARGE SCALE GENOMIC DNA]</scope>
    <source>
        <strain evidence="10 11">SBH6</strain>
    </source>
</reference>
<dbReference type="Pfam" id="PF02730">
    <property type="entry name" value="AFOR_N"/>
    <property type="match status" value="1"/>
</dbReference>
<dbReference type="SUPFAM" id="SSF48310">
    <property type="entry name" value="Aldehyde ferredoxin oxidoreductase, C-terminal domains"/>
    <property type="match status" value="1"/>
</dbReference>
<dbReference type="GO" id="GO:0009055">
    <property type="term" value="F:electron transfer activity"/>
    <property type="evidence" value="ECO:0007669"/>
    <property type="project" value="InterPro"/>
</dbReference>
<dbReference type="GeneID" id="24797076"/>
<protein>
    <submittedName>
        <fullName evidence="10">Aldehyde:ferredoxin oxidoreductase</fullName>
    </submittedName>
</protein>
<dbReference type="InterPro" id="IPR001203">
    <property type="entry name" value="OxRdtase_Ald_Fedxn_C"/>
</dbReference>
<dbReference type="PANTHER" id="PTHR30038:SF9">
    <property type="entry name" value="ALDEHYDE FERREDOXIN OXIDOREDUCTASE"/>
    <property type="match status" value="1"/>
</dbReference>
<proteinExistence type="inferred from homology"/>
<dbReference type="InterPro" id="IPR013984">
    <property type="entry name" value="Ald_Fedxn_OxRdtase_dom2"/>
</dbReference>
<dbReference type="InterPro" id="IPR051919">
    <property type="entry name" value="W-dependent_AOR"/>
</dbReference>
<evidence type="ECO:0000313" key="11">
    <source>
        <dbReference type="Proteomes" id="UP000030624"/>
    </source>
</evidence>
<evidence type="ECO:0000256" key="7">
    <source>
        <dbReference type="ARBA" id="ARBA00023014"/>
    </source>
</evidence>
<evidence type="ECO:0000256" key="3">
    <source>
        <dbReference type="ARBA" id="ARBA00022485"/>
    </source>
</evidence>
<dbReference type="InterPro" id="IPR013983">
    <property type="entry name" value="Ald_Fedxn_OxRdtase_N"/>
</dbReference>
<evidence type="ECO:0000256" key="5">
    <source>
        <dbReference type="ARBA" id="ARBA00023002"/>
    </source>
</evidence>
<evidence type="ECO:0000256" key="6">
    <source>
        <dbReference type="ARBA" id="ARBA00023004"/>
    </source>
</evidence>
<keyword evidence="6" id="KW-0408">Iron</keyword>
<evidence type="ECO:0000259" key="9">
    <source>
        <dbReference type="SMART" id="SM00790"/>
    </source>
</evidence>
<dbReference type="Gene3D" id="1.10.599.10">
    <property type="entry name" value="Aldehyde Ferredoxin Oxidoreductase Protein, subunit A, domain 3"/>
    <property type="match status" value="1"/>
</dbReference>
<dbReference type="AlphaFoldDB" id="A0A0A7GCF6"/>
<keyword evidence="4" id="KW-0479">Metal-binding</keyword>
<organism evidence="10 11">
    <name type="scientific">Geoglobus acetivorans</name>
    <dbReference type="NCBI Taxonomy" id="565033"/>
    <lineage>
        <taxon>Archaea</taxon>
        <taxon>Methanobacteriati</taxon>
        <taxon>Methanobacteriota</taxon>
        <taxon>Archaeoglobi</taxon>
        <taxon>Archaeoglobales</taxon>
        <taxon>Archaeoglobaceae</taxon>
        <taxon>Geoglobus</taxon>
    </lineage>
</organism>
<evidence type="ECO:0000256" key="1">
    <source>
        <dbReference type="ARBA" id="ARBA00001966"/>
    </source>
</evidence>
<name>A0A0A7GCF6_GEOAI</name>
<dbReference type="SMART" id="SM00790">
    <property type="entry name" value="AFOR_N"/>
    <property type="match status" value="1"/>
</dbReference>
<evidence type="ECO:0000256" key="4">
    <source>
        <dbReference type="ARBA" id="ARBA00022723"/>
    </source>
</evidence>
<dbReference type="KEGG" id="gac:GACE_0474"/>
<keyword evidence="7" id="KW-0411">Iron-sulfur</keyword>
<dbReference type="EMBL" id="CP009552">
    <property type="protein sequence ID" value="AIY89528.1"/>
    <property type="molecule type" value="Genomic_DNA"/>
</dbReference>
<dbReference type="Gene3D" id="3.60.9.10">
    <property type="entry name" value="Aldehyde ferredoxin oxidoreductase, N-terminal domain"/>
    <property type="match status" value="1"/>
</dbReference>
<comment type="cofactor">
    <cofactor evidence="1">
        <name>[4Fe-4S] cluster</name>
        <dbReference type="ChEBI" id="CHEBI:49883"/>
    </cofactor>
</comment>
<keyword evidence="5" id="KW-0560">Oxidoreductase</keyword>
<comment type="similarity">
    <text evidence="2">Belongs to the AOR/FOR family.</text>
</comment>
<dbReference type="GO" id="GO:0046872">
    <property type="term" value="F:metal ion binding"/>
    <property type="evidence" value="ECO:0007669"/>
    <property type="project" value="UniProtKB-KW"/>
</dbReference>
<sequence length="544" mass="60206">MNLARVDLSSRDVRVSEIPESVERELIGGKGIATKLLLSIPEKADPMSQENAIILAVGPVNPFRLSGASRMTAVFKSPLTGGYGESQCGGFAPHEMALTGIHCLMLEGRSERPVYLVVENGSVGIKCADHLWGLDAFETEEALRKDEGGEVIAIGQAGENLVRFACITHRRGRQFGRAGGGAVLGSKRVKAIVFKGDGESRVDREFEEFLDSQVISKLSALQKYGTPNIMWLVNKSKSLPSYYWERSEFDIESIDAEEMLRYFVRRNACFGCRVACGRISRTDKAEVEGPEYETLYAFGSLLGNHDLESIIEANELADRLGMDTISLGNAIGFAIRLSRLGKLDEALDFGEGNRYVELVRKVAFRKGIGDLLAEGVAGMEKLTGVEGVHVNGLEPPAYDPRGIFGMALAYATSPRGACHMRSCAYRPNLAGQLDRHSPEGQARLVKELEDFYAVVDSLVYCRFLTLPQIGMGWEDVARLLKIATGREYTTGQLKAIGHKIHSMSWEFNRREGVEYGKMPSVLFEYGLSRDDFERMLGEYRKLRE</sequence>
<dbReference type="RefSeq" id="WP_048090870.1">
    <property type="nucleotide sequence ID" value="NZ_CP009552.1"/>
</dbReference>
<accession>A0A0A7GCF6</accession>
<dbReference type="GO" id="GO:0051539">
    <property type="term" value="F:4 iron, 4 sulfur cluster binding"/>
    <property type="evidence" value="ECO:0007669"/>
    <property type="project" value="UniProtKB-KW"/>
</dbReference>
<evidence type="ECO:0000256" key="2">
    <source>
        <dbReference type="ARBA" id="ARBA00011032"/>
    </source>
</evidence>
<dbReference type="STRING" id="565033.GACE_0474"/>
<dbReference type="Pfam" id="PF01314">
    <property type="entry name" value="AFOR_C"/>
    <property type="match status" value="1"/>
</dbReference>